<accession>A0ABR6V5X7</accession>
<dbReference type="InterPro" id="IPR029000">
    <property type="entry name" value="Cyclophilin-like_dom_sf"/>
</dbReference>
<dbReference type="EMBL" id="JABWRS010000005">
    <property type="protein sequence ID" value="MBC3475793.1"/>
    <property type="molecule type" value="Genomic_DNA"/>
</dbReference>
<dbReference type="PANTHER" id="PTHR34698">
    <property type="entry name" value="5-OXOPROLINASE SUBUNIT B"/>
    <property type="match status" value="1"/>
</dbReference>
<dbReference type="InterPro" id="IPR010016">
    <property type="entry name" value="PxpB"/>
</dbReference>
<evidence type="ECO:0000256" key="3">
    <source>
        <dbReference type="ARBA" id="ARBA00022840"/>
    </source>
</evidence>
<gene>
    <name evidence="5" type="ORF">HU747_09285</name>
</gene>
<dbReference type="SUPFAM" id="SSF50891">
    <property type="entry name" value="Cyclophilin-like"/>
    <property type="match status" value="1"/>
</dbReference>
<dbReference type="PANTHER" id="PTHR34698:SF2">
    <property type="entry name" value="5-OXOPROLINASE SUBUNIT B"/>
    <property type="match status" value="1"/>
</dbReference>
<reference evidence="5 6" key="1">
    <citation type="journal article" date="2020" name="Microorganisms">
        <title>Reliable Identification of Environmental Pseudomonas Isolates Using the rpoD Gene.</title>
        <authorList>
            <consortium name="The Broad Institute Genome Sequencing Platform"/>
            <person name="Girard L."/>
            <person name="Lood C."/>
            <person name="Rokni-Zadeh H."/>
            <person name="van Noort V."/>
            <person name="Lavigne R."/>
            <person name="De Mot R."/>
        </authorList>
    </citation>
    <scope>NUCLEOTIDE SEQUENCE [LARGE SCALE GENOMIC DNA]</scope>
    <source>
        <strain evidence="5 6">RW7P2</strain>
    </source>
</reference>
<feature type="domain" description="Carboxyltransferase" evidence="4">
    <location>
        <begin position="1"/>
        <end position="179"/>
    </location>
</feature>
<keyword evidence="2" id="KW-0378">Hydrolase</keyword>
<keyword evidence="1" id="KW-0547">Nucleotide-binding</keyword>
<evidence type="ECO:0000259" key="4">
    <source>
        <dbReference type="SMART" id="SM00796"/>
    </source>
</evidence>
<evidence type="ECO:0000256" key="1">
    <source>
        <dbReference type="ARBA" id="ARBA00022741"/>
    </source>
</evidence>
<dbReference type="InterPro" id="IPR003833">
    <property type="entry name" value="CT_C_D"/>
</dbReference>
<comment type="caution">
    <text evidence="5">The sequence shown here is derived from an EMBL/GenBank/DDBJ whole genome shotgun (WGS) entry which is preliminary data.</text>
</comment>
<evidence type="ECO:0000256" key="2">
    <source>
        <dbReference type="ARBA" id="ARBA00022801"/>
    </source>
</evidence>
<dbReference type="Pfam" id="PF02682">
    <property type="entry name" value="CT_C_D"/>
    <property type="match status" value="1"/>
</dbReference>
<evidence type="ECO:0000313" key="6">
    <source>
        <dbReference type="Proteomes" id="UP000628086"/>
    </source>
</evidence>
<evidence type="ECO:0000313" key="5">
    <source>
        <dbReference type="EMBL" id="MBC3475793.1"/>
    </source>
</evidence>
<keyword evidence="3" id="KW-0067">ATP-binding</keyword>
<protein>
    <submittedName>
        <fullName evidence="5">Carboxyltransferase domain-containing protein</fullName>
    </submittedName>
</protein>
<sequence>MSLETQRKIWGLHDIAVDWPGIREVLQGMNNLLFVHDPLTFDFLAFSERVTRAWTNHDIRHREHHCLKEMPVSYGGPDLLYVAERTGLSPVEVAELHASATYTVFALGSSPGFAYLAGIPEQLIIPRRKEPLLDAPALSVMIAGEQTGVRAAAGPTGWYSIGVPLTPVFDVHQTPPSYFLPGDTVRFVIDKVIT</sequence>
<proteinExistence type="predicted"/>
<organism evidence="5 6">
    <name type="scientific">Pseudomonas taiwanensis</name>
    <dbReference type="NCBI Taxonomy" id="470150"/>
    <lineage>
        <taxon>Bacteria</taxon>
        <taxon>Pseudomonadati</taxon>
        <taxon>Pseudomonadota</taxon>
        <taxon>Gammaproteobacteria</taxon>
        <taxon>Pseudomonadales</taxon>
        <taxon>Pseudomonadaceae</taxon>
        <taxon>Pseudomonas</taxon>
    </lineage>
</organism>
<name>A0ABR6V5X7_9PSED</name>
<dbReference type="SMART" id="SM00796">
    <property type="entry name" value="AHS1"/>
    <property type="match status" value="1"/>
</dbReference>
<keyword evidence="6" id="KW-1185">Reference proteome</keyword>
<dbReference type="Gene3D" id="2.40.100.10">
    <property type="entry name" value="Cyclophilin-like"/>
    <property type="match status" value="1"/>
</dbReference>
<dbReference type="Proteomes" id="UP000628086">
    <property type="component" value="Unassembled WGS sequence"/>
</dbReference>